<sequence length="183" mass="20787">MAFPLPRSPCLVGSCTVAQRFKKLESKFWWTERESIIVETGILIVLLSESKSQCHWWKLTKPFEVDDRPTDAIWQHGSKGSVEIMVLTELRARNMQYMGNIQSSENAEDLLSYAWKCWREGTCLNLVDPILKADMSSLQDIERCIHFRLLCVQKLAADRPSMAAVILMLSSDSVTLPVPSEPA</sequence>
<dbReference type="Proteomes" id="UP001187471">
    <property type="component" value="Unassembled WGS sequence"/>
</dbReference>
<gene>
    <name evidence="1" type="ORF">RJ640_003529</name>
</gene>
<keyword evidence="2" id="KW-1185">Reference proteome</keyword>
<dbReference type="PANTHER" id="PTHR27006:SF616">
    <property type="entry name" value="CYSTEINE-RICH RECEPTOR-LIKE PROTEIN KINASE 10"/>
    <property type="match status" value="1"/>
</dbReference>
<accession>A0AA88R0G0</accession>
<proteinExistence type="predicted"/>
<name>A0AA88R0G0_9ASTE</name>
<comment type="caution">
    <text evidence="1">The sequence shown here is derived from an EMBL/GenBank/DDBJ whole genome shotgun (WGS) entry which is preliminary data.</text>
</comment>
<evidence type="ECO:0000313" key="2">
    <source>
        <dbReference type="Proteomes" id="UP001187471"/>
    </source>
</evidence>
<dbReference type="Gene3D" id="1.10.510.10">
    <property type="entry name" value="Transferase(Phosphotransferase) domain 1"/>
    <property type="match status" value="1"/>
</dbReference>
<dbReference type="AlphaFoldDB" id="A0AA88R0G0"/>
<organism evidence="1 2">
    <name type="scientific">Escallonia rubra</name>
    <dbReference type="NCBI Taxonomy" id="112253"/>
    <lineage>
        <taxon>Eukaryota</taxon>
        <taxon>Viridiplantae</taxon>
        <taxon>Streptophyta</taxon>
        <taxon>Embryophyta</taxon>
        <taxon>Tracheophyta</taxon>
        <taxon>Spermatophyta</taxon>
        <taxon>Magnoliopsida</taxon>
        <taxon>eudicotyledons</taxon>
        <taxon>Gunneridae</taxon>
        <taxon>Pentapetalae</taxon>
        <taxon>asterids</taxon>
        <taxon>campanulids</taxon>
        <taxon>Escalloniales</taxon>
        <taxon>Escalloniaceae</taxon>
        <taxon>Escallonia</taxon>
    </lineage>
</organism>
<dbReference type="PANTHER" id="PTHR27006">
    <property type="entry name" value="PROMASTIGOTE SURFACE ANTIGEN PROTEIN PSA"/>
    <property type="match status" value="1"/>
</dbReference>
<evidence type="ECO:0000313" key="1">
    <source>
        <dbReference type="EMBL" id="KAK2980569.1"/>
    </source>
</evidence>
<protein>
    <submittedName>
        <fullName evidence="1">Uncharacterized protein</fullName>
    </submittedName>
</protein>
<reference evidence="1" key="1">
    <citation type="submission" date="2022-12" db="EMBL/GenBank/DDBJ databases">
        <title>Draft genome assemblies for two species of Escallonia (Escalloniales).</title>
        <authorList>
            <person name="Chanderbali A."/>
            <person name="Dervinis C."/>
            <person name="Anghel I."/>
            <person name="Soltis D."/>
            <person name="Soltis P."/>
            <person name="Zapata F."/>
        </authorList>
    </citation>
    <scope>NUCLEOTIDE SEQUENCE</scope>
    <source>
        <strain evidence="1">UCBG92.1500</strain>
        <tissue evidence="1">Leaf</tissue>
    </source>
</reference>
<dbReference type="EMBL" id="JAVXUO010001619">
    <property type="protein sequence ID" value="KAK2980569.1"/>
    <property type="molecule type" value="Genomic_DNA"/>
</dbReference>